<dbReference type="GO" id="GO:0005634">
    <property type="term" value="C:nucleus"/>
    <property type="evidence" value="ECO:0007669"/>
    <property type="project" value="UniProtKB-SubCell"/>
</dbReference>
<comment type="caution">
    <text evidence="9">The sequence shown here is derived from an EMBL/GenBank/DDBJ whole genome shotgun (WGS) entry which is preliminary data.</text>
</comment>
<dbReference type="OrthoDB" id="329139at2759"/>
<comment type="subcellular location">
    <subcellularLocation>
        <location evidence="1">Nucleus</location>
    </subcellularLocation>
</comment>
<dbReference type="Pfam" id="PF08617">
    <property type="entry name" value="CGI-121"/>
    <property type="match status" value="1"/>
</dbReference>
<dbReference type="SUPFAM" id="SSF143870">
    <property type="entry name" value="PF0523-like"/>
    <property type="match status" value="1"/>
</dbReference>
<evidence type="ECO:0000256" key="1">
    <source>
        <dbReference type="ARBA" id="ARBA00004123"/>
    </source>
</evidence>
<dbReference type="Gene3D" id="3.30.2380.10">
    <property type="entry name" value="CGI121/TPRKB"/>
    <property type="match status" value="1"/>
</dbReference>
<evidence type="ECO:0000256" key="8">
    <source>
        <dbReference type="RuleBase" id="RU004398"/>
    </source>
</evidence>
<gene>
    <name evidence="9" type="ORF">XA68_14838</name>
</gene>
<comment type="function">
    <text evidence="7">Component of the EKC/KEOPS complex that is required for the formation of a threonylcarbamoyl group on adenosine at position 37 (t(6)A37) in tRNAs that read codons beginning with adenine. The complex is probably involved in the transfer of the threonylcarbamoyl moiety of threonylcarbamoyl-AMP (TC-AMP) to the N6 group of A37. CGI121 acts as an allosteric effector that regulates the t(6)A activity of the complex. The EKC/KEOPS complex also promotes both telomere uncapping and telomere elongation. The complex is required for efficient recruitment of transcriptional coactivators. CGI121 is not required for tRNA modification.</text>
</comment>
<protein>
    <recommendedName>
        <fullName evidence="4">EKC/KEOPS complex subunit CGI121</fullName>
    </recommendedName>
    <alternativeName>
        <fullName evidence="3">EKC/KEOPS complex subunit cgi121</fullName>
    </alternativeName>
</protein>
<evidence type="ECO:0000256" key="7">
    <source>
        <dbReference type="ARBA" id="ARBA00025043"/>
    </source>
</evidence>
<proteinExistence type="inferred from homology"/>
<accession>A0A2A9PLC8</accession>
<evidence type="ECO:0000256" key="3">
    <source>
        <dbReference type="ARBA" id="ARBA00015316"/>
    </source>
</evidence>
<evidence type="ECO:0000256" key="5">
    <source>
        <dbReference type="ARBA" id="ARBA00022694"/>
    </source>
</evidence>
<dbReference type="InterPro" id="IPR036504">
    <property type="entry name" value="CGI121/TPRKB_sf"/>
</dbReference>
<evidence type="ECO:0000256" key="6">
    <source>
        <dbReference type="ARBA" id="ARBA00023242"/>
    </source>
</evidence>
<keyword evidence="5" id="KW-0819">tRNA processing</keyword>
<dbReference type="InterPro" id="IPR013926">
    <property type="entry name" value="CGI121/TPRKB"/>
</dbReference>
<name>A0A2A9PLC8_OPHUN</name>
<evidence type="ECO:0000256" key="2">
    <source>
        <dbReference type="ARBA" id="ARBA00005546"/>
    </source>
</evidence>
<dbReference type="Proteomes" id="UP000037136">
    <property type="component" value="Unassembled WGS sequence"/>
</dbReference>
<dbReference type="EMBL" id="LAZP02000039">
    <property type="protein sequence ID" value="PFH62169.1"/>
    <property type="molecule type" value="Genomic_DNA"/>
</dbReference>
<dbReference type="AlphaFoldDB" id="A0A2A9PLC8"/>
<dbReference type="PANTHER" id="PTHR15840:SF10">
    <property type="entry name" value="EKC_KEOPS COMPLEX SUBUNIT TPRKB"/>
    <property type="match status" value="1"/>
</dbReference>
<organism evidence="9 10">
    <name type="scientific">Ophiocordyceps unilateralis</name>
    <name type="common">Zombie-ant fungus</name>
    <name type="synonym">Torrubia unilateralis</name>
    <dbReference type="NCBI Taxonomy" id="268505"/>
    <lineage>
        <taxon>Eukaryota</taxon>
        <taxon>Fungi</taxon>
        <taxon>Dikarya</taxon>
        <taxon>Ascomycota</taxon>
        <taxon>Pezizomycotina</taxon>
        <taxon>Sordariomycetes</taxon>
        <taxon>Hypocreomycetidae</taxon>
        <taxon>Hypocreales</taxon>
        <taxon>Ophiocordycipitaceae</taxon>
        <taxon>Ophiocordyceps</taxon>
    </lineage>
</organism>
<sequence length="226" mass="25187">MPLEIVSLDHVPAKFAIHVALFHNVRNAAFLQRQLLDRNAEFEYAFVDASIILSRNHILSAVFKAIIAQAQGTLETPNIHSEIVVHLSPSHNIADAYRRFGISPATTHLAVIKITFPTDTCQEPASSHVIWHHLSENVHGDALAPQDRRPRLPFPTGGARPYFHGTARPMSRIRDRLGVAVAVCPRSTGGVLSNFTLVRHARLGSSRSILKIVVQSYMNNRFHPHR</sequence>
<dbReference type="STRING" id="268505.A0A2A9PLC8"/>
<reference evidence="9 10" key="1">
    <citation type="journal article" date="2015" name="BMC Genomics">
        <title>Gene expression during zombie ant biting behavior reflects the complexity underlying fungal parasitic behavioral manipulation.</title>
        <authorList>
            <person name="de Bekker C."/>
            <person name="Ohm R.A."/>
            <person name="Loreto R.G."/>
            <person name="Sebastian A."/>
            <person name="Albert I."/>
            <person name="Merrow M."/>
            <person name="Brachmann A."/>
            <person name="Hughes D.P."/>
        </authorList>
    </citation>
    <scope>NUCLEOTIDE SEQUENCE [LARGE SCALE GENOMIC DNA]</scope>
    <source>
        <strain evidence="9 10">SC16a</strain>
    </source>
</reference>
<evidence type="ECO:0000256" key="4">
    <source>
        <dbReference type="ARBA" id="ARBA00016009"/>
    </source>
</evidence>
<dbReference type="GO" id="GO:0002949">
    <property type="term" value="P:tRNA threonylcarbamoyladenosine modification"/>
    <property type="evidence" value="ECO:0007669"/>
    <property type="project" value="TreeGrafter"/>
</dbReference>
<evidence type="ECO:0000313" key="9">
    <source>
        <dbReference type="EMBL" id="PFH62169.1"/>
    </source>
</evidence>
<keyword evidence="10" id="KW-1185">Reference proteome</keyword>
<dbReference type="GO" id="GO:0000408">
    <property type="term" value="C:EKC/KEOPS complex"/>
    <property type="evidence" value="ECO:0007669"/>
    <property type="project" value="TreeGrafter"/>
</dbReference>
<dbReference type="GO" id="GO:0005829">
    <property type="term" value="C:cytosol"/>
    <property type="evidence" value="ECO:0007669"/>
    <property type="project" value="TreeGrafter"/>
</dbReference>
<comment type="similarity">
    <text evidence="2 8">Belongs to the CGI121/TPRKB family.</text>
</comment>
<reference evidence="9 10" key="2">
    <citation type="journal article" date="2017" name="Sci. Rep.">
        <title>Ant-infecting Ophiocordyceps genomes reveal a high diversity of potential behavioral manipulation genes and a possible major role for enterotoxins.</title>
        <authorList>
            <person name="de Bekker C."/>
            <person name="Ohm R.A."/>
            <person name="Evans H.C."/>
            <person name="Brachmann A."/>
            <person name="Hughes D.P."/>
        </authorList>
    </citation>
    <scope>NUCLEOTIDE SEQUENCE [LARGE SCALE GENOMIC DNA]</scope>
    <source>
        <strain evidence="9 10">SC16a</strain>
    </source>
</reference>
<dbReference type="PANTHER" id="PTHR15840">
    <property type="entry name" value="CGI-121 FAMILY MEMBER"/>
    <property type="match status" value="1"/>
</dbReference>
<keyword evidence="6 8" id="KW-0539">Nucleus</keyword>
<evidence type="ECO:0000313" key="10">
    <source>
        <dbReference type="Proteomes" id="UP000037136"/>
    </source>
</evidence>